<comment type="caution">
    <text evidence="1">The sequence shown here is derived from an EMBL/GenBank/DDBJ whole genome shotgun (WGS) entry which is preliminary data.</text>
</comment>
<dbReference type="AlphaFoldDB" id="A0A9W9I4P2"/>
<dbReference type="EMBL" id="JAPQKN010000003">
    <property type="protein sequence ID" value="KAJ5167056.1"/>
    <property type="molecule type" value="Genomic_DNA"/>
</dbReference>
<gene>
    <name evidence="1" type="ORF">N7482_005837</name>
</gene>
<dbReference type="RefSeq" id="XP_056543517.1">
    <property type="nucleotide sequence ID" value="XM_056687962.1"/>
</dbReference>
<dbReference type="Proteomes" id="UP001149163">
    <property type="component" value="Unassembled WGS sequence"/>
</dbReference>
<keyword evidence="2" id="KW-1185">Reference proteome</keyword>
<name>A0A9W9I4P2_9EURO</name>
<sequence length="145" mass="16822">MVQAARKAKKDPGFESHIFESLLAEMDSVLGRVVAIRLSEFEKWARTEMERHFGKGNINVIMKVETSSRYNLEWEAVSYDATIKANRQLFQSAKDRKNFKEWVENYGDKSSEAAGRPPGYRGVAITHFEVMKTWRETQESLKKRC</sequence>
<dbReference type="GeneID" id="81427138"/>
<organism evidence="1 2">
    <name type="scientific">Penicillium canariense</name>
    <dbReference type="NCBI Taxonomy" id="189055"/>
    <lineage>
        <taxon>Eukaryota</taxon>
        <taxon>Fungi</taxon>
        <taxon>Dikarya</taxon>
        <taxon>Ascomycota</taxon>
        <taxon>Pezizomycotina</taxon>
        <taxon>Eurotiomycetes</taxon>
        <taxon>Eurotiomycetidae</taxon>
        <taxon>Eurotiales</taxon>
        <taxon>Aspergillaceae</taxon>
        <taxon>Penicillium</taxon>
    </lineage>
</organism>
<reference evidence="1" key="1">
    <citation type="submission" date="2022-11" db="EMBL/GenBank/DDBJ databases">
        <authorList>
            <person name="Petersen C."/>
        </authorList>
    </citation>
    <scope>NUCLEOTIDE SEQUENCE</scope>
    <source>
        <strain evidence="1">IBT 26290</strain>
    </source>
</reference>
<accession>A0A9W9I4P2</accession>
<evidence type="ECO:0000313" key="1">
    <source>
        <dbReference type="EMBL" id="KAJ5167056.1"/>
    </source>
</evidence>
<reference evidence="1" key="2">
    <citation type="journal article" date="2023" name="IMA Fungus">
        <title>Comparative genomic study of the Penicillium genus elucidates a diverse pangenome and 15 lateral gene transfer events.</title>
        <authorList>
            <person name="Petersen C."/>
            <person name="Sorensen T."/>
            <person name="Nielsen M.R."/>
            <person name="Sondergaard T.E."/>
            <person name="Sorensen J.L."/>
            <person name="Fitzpatrick D.A."/>
            <person name="Frisvad J.C."/>
            <person name="Nielsen K.L."/>
        </authorList>
    </citation>
    <scope>NUCLEOTIDE SEQUENCE</scope>
    <source>
        <strain evidence="1">IBT 26290</strain>
    </source>
</reference>
<protein>
    <submittedName>
        <fullName evidence="1">Uncharacterized protein</fullName>
    </submittedName>
</protein>
<proteinExistence type="predicted"/>
<evidence type="ECO:0000313" key="2">
    <source>
        <dbReference type="Proteomes" id="UP001149163"/>
    </source>
</evidence>